<dbReference type="SMART" id="SM00422">
    <property type="entry name" value="HTH_MERR"/>
    <property type="match status" value="1"/>
</dbReference>
<organism evidence="3 4">
    <name type="scientific">Labilithrix luteola</name>
    <dbReference type="NCBI Taxonomy" id="1391654"/>
    <lineage>
        <taxon>Bacteria</taxon>
        <taxon>Pseudomonadati</taxon>
        <taxon>Myxococcota</taxon>
        <taxon>Polyangia</taxon>
        <taxon>Polyangiales</taxon>
        <taxon>Labilitrichaceae</taxon>
        <taxon>Labilithrix</taxon>
    </lineage>
</organism>
<dbReference type="InterPro" id="IPR009061">
    <property type="entry name" value="DNA-bd_dom_put_sf"/>
</dbReference>
<dbReference type="EMBL" id="CP012333">
    <property type="protein sequence ID" value="AKU96230.1"/>
    <property type="molecule type" value="Genomic_DNA"/>
</dbReference>
<feature type="domain" description="HTH merR-type" evidence="2">
    <location>
        <begin position="3"/>
        <end position="72"/>
    </location>
</feature>
<dbReference type="SUPFAM" id="SSF46955">
    <property type="entry name" value="Putative DNA-binding domain"/>
    <property type="match status" value="1"/>
</dbReference>
<dbReference type="RefSeq" id="WP_169927506.1">
    <property type="nucleotide sequence ID" value="NZ_CP012333.1"/>
</dbReference>
<dbReference type="PANTHER" id="PTHR30204">
    <property type="entry name" value="REDOX-CYCLING DRUG-SENSING TRANSCRIPTIONAL ACTIVATOR SOXR"/>
    <property type="match status" value="1"/>
</dbReference>
<dbReference type="GO" id="GO:0003677">
    <property type="term" value="F:DNA binding"/>
    <property type="evidence" value="ECO:0007669"/>
    <property type="project" value="UniProtKB-KW"/>
</dbReference>
<dbReference type="Proteomes" id="UP000064967">
    <property type="component" value="Chromosome"/>
</dbReference>
<accession>A0A0K1PRS0</accession>
<dbReference type="InterPro" id="IPR000551">
    <property type="entry name" value="MerR-type_HTH_dom"/>
</dbReference>
<keyword evidence="4" id="KW-1185">Reference proteome</keyword>
<gene>
    <name evidence="3" type="ORF">AKJ09_02894</name>
</gene>
<dbReference type="Pfam" id="PF13411">
    <property type="entry name" value="MerR_1"/>
    <property type="match status" value="1"/>
</dbReference>
<evidence type="ECO:0000259" key="2">
    <source>
        <dbReference type="PROSITE" id="PS50937"/>
    </source>
</evidence>
<evidence type="ECO:0000256" key="1">
    <source>
        <dbReference type="ARBA" id="ARBA00023125"/>
    </source>
</evidence>
<proteinExistence type="predicted"/>
<reference evidence="3 4" key="1">
    <citation type="submission" date="2015-08" db="EMBL/GenBank/DDBJ databases">
        <authorList>
            <person name="Babu N.S."/>
            <person name="Beckwith C.J."/>
            <person name="Beseler K.G."/>
            <person name="Brison A."/>
            <person name="Carone J.V."/>
            <person name="Caskin T.P."/>
            <person name="Diamond M."/>
            <person name="Durham M.E."/>
            <person name="Foxe J.M."/>
            <person name="Go M."/>
            <person name="Henderson B.A."/>
            <person name="Jones I.B."/>
            <person name="McGettigan J.A."/>
            <person name="Micheletti S.J."/>
            <person name="Nasrallah M.E."/>
            <person name="Ortiz D."/>
            <person name="Piller C.R."/>
            <person name="Privatt S.R."/>
            <person name="Schneider S.L."/>
            <person name="Sharp S."/>
            <person name="Smith T.C."/>
            <person name="Stanton J.D."/>
            <person name="Ullery H.E."/>
            <person name="Wilson R.J."/>
            <person name="Serrano M.G."/>
            <person name="Buck G."/>
            <person name="Lee V."/>
            <person name="Wang Y."/>
            <person name="Carvalho R."/>
            <person name="Voegtly L."/>
            <person name="Shi R."/>
            <person name="Duckworth R."/>
            <person name="Johnson A."/>
            <person name="Loviza R."/>
            <person name="Walstead R."/>
            <person name="Shah Z."/>
            <person name="Kiflezghi M."/>
            <person name="Wade K."/>
            <person name="Ball S.L."/>
            <person name="Bradley K.W."/>
            <person name="Asai D.J."/>
            <person name="Bowman C.A."/>
            <person name="Russell D.A."/>
            <person name="Pope W.H."/>
            <person name="Jacobs-Sera D."/>
            <person name="Hendrix R.W."/>
            <person name="Hatfull G.F."/>
        </authorList>
    </citation>
    <scope>NUCLEOTIDE SEQUENCE [LARGE SCALE GENOMIC DNA]</scope>
    <source>
        <strain evidence="3 4">DSM 27648</strain>
    </source>
</reference>
<dbReference type="AlphaFoldDB" id="A0A0K1PRS0"/>
<dbReference type="Gene3D" id="1.10.1660.10">
    <property type="match status" value="1"/>
</dbReference>
<dbReference type="PROSITE" id="PS00552">
    <property type="entry name" value="HTH_MERR_1"/>
    <property type="match status" value="1"/>
</dbReference>
<dbReference type="GO" id="GO:0003700">
    <property type="term" value="F:DNA-binding transcription factor activity"/>
    <property type="evidence" value="ECO:0007669"/>
    <property type="project" value="InterPro"/>
</dbReference>
<evidence type="ECO:0000313" key="4">
    <source>
        <dbReference type="Proteomes" id="UP000064967"/>
    </source>
</evidence>
<name>A0A0K1PRS0_9BACT</name>
<sequence length="141" mass="15836">MQTLKIGEVAERAGVTVDTVRYYERVGVLPAAARRASGYRVFDETAVDRIKLVRQLQDLSLTLEEVQAMLVAVADDTATCARESARIESALRRSEERIEALVAVRDRLREALRRCGRGECDLVERGRKVTRRTTGNTSKSR</sequence>
<protein>
    <submittedName>
        <fullName evidence="3">MerR-family transcriptional regulator</fullName>
    </submittedName>
</protein>
<dbReference type="PANTHER" id="PTHR30204:SF93">
    <property type="entry name" value="HTH MERR-TYPE DOMAIN-CONTAINING PROTEIN"/>
    <property type="match status" value="1"/>
</dbReference>
<evidence type="ECO:0000313" key="3">
    <source>
        <dbReference type="EMBL" id="AKU96230.1"/>
    </source>
</evidence>
<dbReference type="PRINTS" id="PR00040">
    <property type="entry name" value="HTHMERR"/>
</dbReference>
<dbReference type="InterPro" id="IPR047057">
    <property type="entry name" value="MerR_fam"/>
</dbReference>
<dbReference type="PROSITE" id="PS50937">
    <property type="entry name" value="HTH_MERR_2"/>
    <property type="match status" value="1"/>
</dbReference>
<dbReference type="KEGG" id="llu:AKJ09_02894"/>
<keyword evidence="1" id="KW-0238">DNA-binding</keyword>
<dbReference type="STRING" id="1391654.AKJ09_02894"/>